<dbReference type="EMBL" id="UYSU01032725">
    <property type="protein sequence ID" value="VDL90425.1"/>
    <property type="molecule type" value="Genomic_DNA"/>
</dbReference>
<dbReference type="STRING" id="70667.A0A183SIJ2"/>
<name>A0A183SIJ2_SCHSO</name>
<accession>A0A183SIJ2</accession>
<keyword evidence="2" id="KW-1185">Reference proteome</keyword>
<dbReference type="WBParaSite" id="SSLN_0000418401-mRNA-1">
    <property type="protein sequence ID" value="SSLN_0000418401-mRNA-1"/>
    <property type="gene ID" value="SSLN_0000418401"/>
</dbReference>
<proteinExistence type="predicted"/>
<evidence type="ECO:0000313" key="2">
    <source>
        <dbReference type="Proteomes" id="UP000275846"/>
    </source>
</evidence>
<dbReference type="OrthoDB" id="1357022at2759"/>
<protein>
    <submittedName>
        <fullName evidence="3">DmX-like protein 2</fullName>
    </submittedName>
</protein>
<evidence type="ECO:0000313" key="3">
    <source>
        <dbReference type="WBParaSite" id="SSLN_0000418401-mRNA-1"/>
    </source>
</evidence>
<dbReference type="Proteomes" id="UP000275846">
    <property type="component" value="Unassembled WGS sequence"/>
</dbReference>
<evidence type="ECO:0000313" key="1">
    <source>
        <dbReference type="EMBL" id="VDL90425.1"/>
    </source>
</evidence>
<gene>
    <name evidence="1" type="ORF">SSLN_LOCUS4040</name>
</gene>
<organism evidence="3">
    <name type="scientific">Schistocephalus solidus</name>
    <name type="common">Tapeworm</name>
    <dbReference type="NCBI Taxonomy" id="70667"/>
    <lineage>
        <taxon>Eukaryota</taxon>
        <taxon>Metazoa</taxon>
        <taxon>Spiralia</taxon>
        <taxon>Lophotrochozoa</taxon>
        <taxon>Platyhelminthes</taxon>
        <taxon>Cestoda</taxon>
        <taxon>Eucestoda</taxon>
        <taxon>Diphyllobothriidea</taxon>
        <taxon>Diphyllobothriidae</taxon>
        <taxon>Schistocephalus</taxon>
    </lineage>
</organism>
<reference evidence="1 2" key="2">
    <citation type="submission" date="2018-11" db="EMBL/GenBank/DDBJ databases">
        <authorList>
            <consortium name="Pathogen Informatics"/>
        </authorList>
    </citation>
    <scope>NUCLEOTIDE SEQUENCE [LARGE SCALE GENOMIC DNA]</scope>
    <source>
        <strain evidence="1 2">NST_G2</strain>
    </source>
</reference>
<dbReference type="AlphaFoldDB" id="A0A183SIJ2"/>
<reference evidence="3" key="1">
    <citation type="submission" date="2016-06" db="UniProtKB">
        <authorList>
            <consortium name="WormBaseParasite"/>
        </authorList>
    </citation>
    <scope>IDENTIFICATION</scope>
</reference>
<sequence length="255" mass="28224">MIEYCSAHLVPLQHLAIATATTEDSESATLKHRLAWLSAGRDGCLYGRPLCALKSHRSGTEWILRLAAHQPSEITVGEVWCLSSSKQLFEASHKPSPVRRVKFRPVAEQSRLGTKIFLASGDDPGTVLIWCIMIPKNPDRSAFWPRHNFSSDATSTSGSWLLVRERQRAPAPFRSPLRFGHLLALGLGTRVCTAPGPSAWGTLFGVMQSSVKSGSGESSQPELFRCRVLQAFEHPGHRWSQLTHPFSLHKPNKGR</sequence>